<reference evidence="4" key="1">
    <citation type="submission" date="2017-01" db="EMBL/GenBank/DDBJ databases">
        <title>Genome sequence of Rouxiella sp. ERMR1:05.</title>
        <authorList>
            <person name="Kumar R."/>
            <person name="Singh D."/>
            <person name="Kumar S."/>
        </authorList>
    </citation>
    <scope>NUCLEOTIDE SEQUENCE [LARGE SCALE GENOMIC DNA]</scope>
    <source>
        <strain evidence="4">ERMR1:05</strain>
    </source>
</reference>
<name>A0A2L1UUH3_9GAMM</name>
<dbReference type="Proteomes" id="UP000239197">
    <property type="component" value="Chromosome"/>
</dbReference>
<evidence type="ECO:0000313" key="3">
    <source>
        <dbReference type="EMBL" id="AVF36468.1"/>
    </source>
</evidence>
<dbReference type="OrthoDB" id="7061431at2"/>
<dbReference type="InterPro" id="IPR037143">
    <property type="entry name" value="4-PPantetheinyl_Trfase_dom_sf"/>
</dbReference>
<evidence type="ECO:0000256" key="2">
    <source>
        <dbReference type="SAM" id="Phobius"/>
    </source>
</evidence>
<dbReference type="GO" id="GO:0008897">
    <property type="term" value="F:holo-[acyl-carrier-protein] synthase activity"/>
    <property type="evidence" value="ECO:0007669"/>
    <property type="project" value="InterPro"/>
</dbReference>
<dbReference type="KEGG" id="rox:BV494_16710"/>
<keyword evidence="2" id="KW-1133">Transmembrane helix</keyword>
<protein>
    <recommendedName>
        <fullName evidence="5">Phosphopantetheinyl transferase</fullName>
    </recommendedName>
</protein>
<feature type="transmembrane region" description="Helical" evidence="2">
    <location>
        <begin position="39"/>
        <end position="57"/>
    </location>
</feature>
<evidence type="ECO:0000313" key="4">
    <source>
        <dbReference type="Proteomes" id="UP000239197"/>
    </source>
</evidence>
<proteinExistence type="predicted"/>
<dbReference type="RefSeq" id="WP_104923874.1">
    <property type="nucleotide sequence ID" value="NZ_CP019062.1"/>
</dbReference>
<dbReference type="Gene3D" id="3.90.470.20">
    <property type="entry name" value="4'-phosphopantetheinyl transferase domain"/>
    <property type="match status" value="2"/>
</dbReference>
<keyword evidence="4" id="KW-1185">Reference proteome</keyword>
<sequence>MACHFARWAVTEAEPDTHRLPKSIVMSARHLSDKQRRRFLNGRVLLAEIIFYLYGIAELPHVITLPSGRPSFESPDLPDFSLAYAGSTAGVLISSEGKVGLDLEIIHARSALVNPQQQLSAVEKTWIAMQSDPVESSLQLWCIRQSMLKMSGLNEQGPLTLSLNPASGRLRSIATPEAQVMSDIEGSITWACAQSPSIIRLQCWRYEPENGFTRTQTLSSDQQSDSPHFMKFTSLPPAK</sequence>
<dbReference type="EMBL" id="CP019062">
    <property type="protein sequence ID" value="AVF36468.1"/>
    <property type="molecule type" value="Genomic_DNA"/>
</dbReference>
<organism evidence="3 4">
    <name type="scientific">Rahnella sikkimica</name>
    <dbReference type="NCBI Taxonomy" id="1805933"/>
    <lineage>
        <taxon>Bacteria</taxon>
        <taxon>Pseudomonadati</taxon>
        <taxon>Pseudomonadota</taxon>
        <taxon>Gammaproteobacteria</taxon>
        <taxon>Enterobacterales</taxon>
        <taxon>Yersiniaceae</taxon>
        <taxon>Rahnella</taxon>
    </lineage>
</organism>
<dbReference type="AlphaFoldDB" id="A0A2L1UUH3"/>
<accession>A0A2L1UUH3</accession>
<gene>
    <name evidence="3" type="ORF">BV494_16710</name>
</gene>
<feature type="region of interest" description="Disordered" evidence="1">
    <location>
        <begin position="216"/>
        <end position="239"/>
    </location>
</feature>
<keyword evidence="2" id="KW-0472">Membrane</keyword>
<evidence type="ECO:0000256" key="1">
    <source>
        <dbReference type="SAM" id="MobiDB-lite"/>
    </source>
</evidence>
<dbReference type="GO" id="GO:0000287">
    <property type="term" value="F:magnesium ion binding"/>
    <property type="evidence" value="ECO:0007669"/>
    <property type="project" value="InterPro"/>
</dbReference>
<keyword evidence="2" id="KW-0812">Transmembrane</keyword>
<evidence type="ECO:0008006" key="5">
    <source>
        <dbReference type="Google" id="ProtNLM"/>
    </source>
</evidence>